<dbReference type="PRINTS" id="PR02012">
    <property type="entry name" value="RCMTNOP2"/>
</dbReference>
<name>A0A9D3U9Q8_9ROSI</name>
<dbReference type="EMBL" id="JAIQCV010000013">
    <property type="protein sequence ID" value="KAH1032444.1"/>
    <property type="molecule type" value="Genomic_DNA"/>
</dbReference>
<evidence type="ECO:0000313" key="2">
    <source>
        <dbReference type="Proteomes" id="UP000828251"/>
    </source>
</evidence>
<protein>
    <submittedName>
        <fullName evidence="1">Uncharacterized protein</fullName>
    </submittedName>
</protein>
<reference evidence="1 2" key="1">
    <citation type="journal article" date="2021" name="Plant Biotechnol. J.">
        <title>Multi-omics assisted identification of the key and species-specific regulatory components of drought-tolerant mechanisms in Gossypium stocksii.</title>
        <authorList>
            <person name="Yu D."/>
            <person name="Ke L."/>
            <person name="Zhang D."/>
            <person name="Wu Y."/>
            <person name="Sun Y."/>
            <person name="Mei J."/>
            <person name="Sun J."/>
            <person name="Sun Y."/>
        </authorList>
    </citation>
    <scope>NUCLEOTIDE SEQUENCE [LARGE SCALE GENOMIC DNA]</scope>
    <source>
        <strain evidence="2">cv. E1</strain>
        <tissue evidence="1">Leaf</tissue>
    </source>
</reference>
<dbReference type="Proteomes" id="UP000828251">
    <property type="component" value="Unassembled WGS sequence"/>
</dbReference>
<organism evidence="1 2">
    <name type="scientific">Gossypium stocksii</name>
    <dbReference type="NCBI Taxonomy" id="47602"/>
    <lineage>
        <taxon>Eukaryota</taxon>
        <taxon>Viridiplantae</taxon>
        <taxon>Streptophyta</taxon>
        <taxon>Embryophyta</taxon>
        <taxon>Tracheophyta</taxon>
        <taxon>Spermatophyta</taxon>
        <taxon>Magnoliopsida</taxon>
        <taxon>eudicotyledons</taxon>
        <taxon>Gunneridae</taxon>
        <taxon>Pentapetalae</taxon>
        <taxon>rosids</taxon>
        <taxon>malvids</taxon>
        <taxon>Malvales</taxon>
        <taxon>Malvaceae</taxon>
        <taxon>Malvoideae</taxon>
        <taxon>Gossypium</taxon>
    </lineage>
</organism>
<proteinExistence type="predicted"/>
<dbReference type="GO" id="GO:0008168">
    <property type="term" value="F:methyltransferase activity"/>
    <property type="evidence" value="ECO:0007669"/>
    <property type="project" value="InterPro"/>
</dbReference>
<sequence>MELNIKEESDEFRLPTKEELEAEQQCLPDLANLRMRIKEIVRVLSNFKDMRQEGTTRKGYIDQLKIDLGSYNGYNEFLIRVLVDMFPVVELMELIEAFEKP</sequence>
<dbReference type="AlphaFoldDB" id="A0A9D3U9Q8"/>
<keyword evidence="2" id="KW-1185">Reference proteome</keyword>
<gene>
    <name evidence="1" type="ORF">J1N35_044618</name>
</gene>
<dbReference type="InterPro" id="IPR023273">
    <property type="entry name" value="RCMT_NOP2"/>
</dbReference>
<accession>A0A9D3U9Q8</accession>
<dbReference type="OrthoDB" id="427002at2759"/>
<evidence type="ECO:0000313" key="1">
    <source>
        <dbReference type="EMBL" id="KAH1032444.1"/>
    </source>
</evidence>
<comment type="caution">
    <text evidence="1">The sequence shown here is derived from an EMBL/GenBank/DDBJ whole genome shotgun (WGS) entry which is preliminary data.</text>
</comment>